<keyword evidence="8" id="KW-0864">Zinc transport</keyword>
<evidence type="ECO:0000256" key="13">
    <source>
        <dbReference type="RuleBase" id="RU003943"/>
    </source>
</evidence>
<keyword evidence="11 14" id="KW-0472">Membrane</keyword>
<keyword evidence="4 13" id="KW-0813">Transport</keyword>
<feature type="transmembrane region" description="Helical" evidence="14">
    <location>
        <begin position="168"/>
        <end position="186"/>
    </location>
</feature>
<evidence type="ECO:0000256" key="2">
    <source>
        <dbReference type="ARBA" id="ARBA00004651"/>
    </source>
</evidence>
<keyword evidence="16" id="KW-1185">Reference proteome</keyword>
<evidence type="ECO:0000256" key="14">
    <source>
        <dbReference type="SAM" id="Phobius"/>
    </source>
</evidence>
<dbReference type="Proteomes" id="UP000268436">
    <property type="component" value="Unassembled WGS sequence"/>
</dbReference>
<dbReference type="RefSeq" id="WP_003673599.1">
    <property type="nucleotide sequence ID" value="NZ_JAABKV010000001.1"/>
</dbReference>
<keyword evidence="10" id="KW-0406">Ion transport</keyword>
<evidence type="ECO:0000256" key="4">
    <source>
        <dbReference type="ARBA" id="ARBA00022448"/>
    </source>
</evidence>
<gene>
    <name evidence="15" type="ORF">EJK54_0011</name>
</gene>
<proteinExistence type="inferred from homology"/>
<comment type="subcellular location">
    <subcellularLocation>
        <location evidence="2 13">Cell membrane</location>
        <topology evidence="2 13">Multi-pass membrane protein</topology>
    </subcellularLocation>
</comment>
<evidence type="ECO:0000256" key="5">
    <source>
        <dbReference type="ARBA" id="ARBA00022475"/>
    </source>
</evidence>
<comment type="similarity">
    <text evidence="3 13">Belongs to the ABC-3 integral membrane protein family.</text>
</comment>
<keyword evidence="5" id="KW-1003">Cell membrane</keyword>
<keyword evidence="9 14" id="KW-1133">Transmembrane helix</keyword>
<evidence type="ECO:0000256" key="11">
    <source>
        <dbReference type="ARBA" id="ARBA00023136"/>
    </source>
</evidence>
<reference evidence="15 16" key="1">
    <citation type="submission" date="2018-12" db="EMBL/GenBank/DDBJ databases">
        <title>Persistence of Moraxella catarrhalis in Chronic Obstructive Pulmonary Disease and Regulation of the Hag/MID Adhesin.</title>
        <authorList>
            <person name="Murphy T."/>
            <person name="Zhao X."/>
            <person name="Vyas G."/>
            <person name="Aluvathingal J."/>
            <person name="Nadendla S."/>
            <person name="Tallon L."/>
            <person name="Tettelin H."/>
        </authorList>
    </citation>
    <scope>NUCLEOTIDE SEQUENCE [LARGE SCALE GENOMIC DNA]</scope>
    <source>
        <strain evidence="15 16">173P27B1</strain>
    </source>
</reference>
<evidence type="ECO:0000313" key="15">
    <source>
        <dbReference type="EMBL" id="RUO13250.1"/>
    </source>
</evidence>
<dbReference type="PANTHER" id="PTHR30477:SF23">
    <property type="entry name" value="HIGH-AFFINITY ZINC UPTAKE SYSTEM MEMBRANE PROTEIN ZNUB"/>
    <property type="match status" value="1"/>
</dbReference>
<evidence type="ECO:0000256" key="9">
    <source>
        <dbReference type="ARBA" id="ARBA00022989"/>
    </source>
</evidence>
<name>A0ABY0BHF6_MORCA</name>
<evidence type="ECO:0000313" key="16">
    <source>
        <dbReference type="Proteomes" id="UP000268436"/>
    </source>
</evidence>
<keyword evidence="6 13" id="KW-0812">Transmembrane</keyword>
<comment type="function">
    <text evidence="1">Involved in the high-affinity zinc uptake transport system.</text>
</comment>
<dbReference type="PANTHER" id="PTHR30477">
    <property type="entry name" value="ABC-TRANSPORTER METAL-BINDING PROTEIN"/>
    <property type="match status" value="1"/>
</dbReference>
<dbReference type="Pfam" id="PF00950">
    <property type="entry name" value="ABC-3"/>
    <property type="match status" value="1"/>
</dbReference>
<feature type="transmembrane region" description="Helical" evidence="14">
    <location>
        <begin position="89"/>
        <end position="109"/>
    </location>
</feature>
<dbReference type="InterPro" id="IPR001626">
    <property type="entry name" value="ABC_TroCD"/>
</dbReference>
<sequence length="267" mass="28688">MSDWLPIIAPAWIAGVLIALLSAPLGCLVLWRRMAFFSDTLAHGALLGIAFAVWLNLPADLGIGMISIAVIIALTLLKDKRLPNDATLAVLASTLLCLGLLTLTQLTQQQANVLGFLFGSLLDIDWSDLPRLGILIAMGLVILKRIWQSQVKLATSEALAQIQGINPLHQYLFFMGLLAGFCAVALQAVGSLLISGLLILPALIARLFAQSPTMMVFLSIIFAQMAVTAGVWGSVWLDIQTGLSIVLMLAIGFFITFACKKILSKYA</sequence>
<dbReference type="InterPro" id="IPR037294">
    <property type="entry name" value="ABC_BtuC-like"/>
</dbReference>
<evidence type="ECO:0000256" key="10">
    <source>
        <dbReference type="ARBA" id="ARBA00023065"/>
    </source>
</evidence>
<keyword evidence="7" id="KW-0862">Zinc</keyword>
<evidence type="ECO:0000256" key="7">
    <source>
        <dbReference type="ARBA" id="ARBA00022833"/>
    </source>
</evidence>
<accession>A0ABY0BHF6</accession>
<evidence type="ECO:0000256" key="3">
    <source>
        <dbReference type="ARBA" id="ARBA00008034"/>
    </source>
</evidence>
<feature type="transmembrane region" description="Helical" evidence="14">
    <location>
        <begin position="61"/>
        <end position="77"/>
    </location>
</feature>
<feature type="transmembrane region" description="Helical" evidence="14">
    <location>
        <begin position="216"/>
        <end position="237"/>
    </location>
</feature>
<comment type="caution">
    <text evidence="15">The sequence shown here is derived from an EMBL/GenBank/DDBJ whole genome shotgun (WGS) entry which is preliminary data.</text>
</comment>
<evidence type="ECO:0000256" key="12">
    <source>
        <dbReference type="ARBA" id="ARBA00040080"/>
    </source>
</evidence>
<feature type="transmembrane region" description="Helical" evidence="14">
    <location>
        <begin position="243"/>
        <end position="263"/>
    </location>
</feature>
<evidence type="ECO:0000256" key="6">
    <source>
        <dbReference type="ARBA" id="ARBA00022692"/>
    </source>
</evidence>
<protein>
    <recommendedName>
        <fullName evidence="12">High-affinity zinc uptake system membrane protein ZnuB</fullName>
    </recommendedName>
</protein>
<organism evidence="15 16">
    <name type="scientific">Moraxella catarrhalis</name>
    <name type="common">Branhamella catarrhalis</name>
    <dbReference type="NCBI Taxonomy" id="480"/>
    <lineage>
        <taxon>Bacteria</taxon>
        <taxon>Pseudomonadati</taxon>
        <taxon>Pseudomonadota</taxon>
        <taxon>Gammaproteobacteria</taxon>
        <taxon>Moraxellales</taxon>
        <taxon>Moraxellaceae</taxon>
        <taxon>Moraxella</taxon>
    </lineage>
</organism>
<feature type="transmembrane region" description="Helical" evidence="14">
    <location>
        <begin position="12"/>
        <end position="31"/>
    </location>
</feature>
<dbReference type="Gene3D" id="1.10.3470.10">
    <property type="entry name" value="ABC transporter involved in vitamin B12 uptake, BtuC"/>
    <property type="match status" value="1"/>
</dbReference>
<evidence type="ECO:0000256" key="1">
    <source>
        <dbReference type="ARBA" id="ARBA00002313"/>
    </source>
</evidence>
<dbReference type="SUPFAM" id="SSF81345">
    <property type="entry name" value="ABC transporter involved in vitamin B12 uptake, BtuC"/>
    <property type="match status" value="1"/>
</dbReference>
<evidence type="ECO:0000256" key="8">
    <source>
        <dbReference type="ARBA" id="ARBA00022906"/>
    </source>
</evidence>
<dbReference type="EMBL" id="RYER01000021">
    <property type="protein sequence ID" value="RUO13250.1"/>
    <property type="molecule type" value="Genomic_DNA"/>
</dbReference>